<reference evidence="2 3" key="1">
    <citation type="submission" date="2020-08" db="EMBL/GenBank/DDBJ databases">
        <title>A Genomic Blueprint of the Chicken Gut Microbiome.</title>
        <authorList>
            <person name="Gilroy R."/>
            <person name="Ravi A."/>
            <person name="Getino M."/>
            <person name="Pursley I."/>
            <person name="Horton D.L."/>
            <person name="Alikhan N.-F."/>
            <person name="Baker D."/>
            <person name="Gharbi K."/>
            <person name="Hall N."/>
            <person name="Watson M."/>
            <person name="Adriaenssens E.M."/>
            <person name="Foster-Nyarko E."/>
            <person name="Jarju S."/>
            <person name="Secka A."/>
            <person name="Antonio M."/>
            <person name="Oren A."/>
            <person name="Chaudhuri R."/>
            <person name="La Ragione R.M."/>
            <person name="Hildebrand F."/>
            <person name="Pallen M.J."/>
        </authorList>
    </citation>
    <scope>NUCLEOTIDE SEQUENCE [LARGE SCALE GENOMIC DNA]</scope>
    <source>
        <strain evidence="2 3">Sa2BUA2</strain>
    </source>
</reference>
<evidence type="ECO:0000313" key="3">
    <source>
        <dbReference type="Proteomes" id="UP000652763"/>
    </source>
</evidence>
<protein>
    <submittedName>
        <fullName evidence="2">Uncharacterized protein</fullName>
    </submittedName>
</protein>
<comment type="caution">
    <text evidence="2">The sequence shown here is derived from an EMBL/GenBank/DDBJ whole genome shotgun (WGS) entry which is preliminary data.</text>
</comment>
<evidence type="ECO:0000313" key="2">
    <source>
        <dbReference type="EMBL" id="MBD8043505.1"/>
    </source>
</evidence>
<gene>
    <name evidence="2" type="ORF">H9638_06740</name>
</gene>
<dbReference type="Proteomes" id="UP000652763">
    <property type="component" value="Unassembled WGS sequence"/>
</dbReference>
<evidence type="ECO:0000256" key="1">
    <source>
        <dbReference type="SAM" id="MobiDB-lite"/>
    </source>
</evidence>
<proteinExistence type="predicted"/>
<name>A0ABR8YH15_9MICC</name>
<sequence>MDFTSTTALLAGPRGRGLCLELARITAPRRPGESYGSTVLPAPGLSRESEQVLRILAGIPDRPVFSGSDLHRSLARIVRQAVYWQPPDETAQLLTEAEPCRALLQVAAAVVRSPAAAWWSDPAAPVTHCVQWVQTSTVPGTPPPALDDAGPALARWRSGITAQESNTPFSTGWTGRWWSSPTLSGLVSSTPAVPGNGPAGLELVEDALGWTLARSYPVRPAPGARICEIRGPGDWQDLAVRYPLEVTRSRGSTWNLAVPQTGDWTWVIPDFTAVADEYDAVHLTVIGYLSTAGAVLAAGEAKTMLAGWGPGETWWLNDVLAPAGEPTNWQRASAPHTTPRPGSAADDPFAAGLDGVCWQVQARQ</sequence>
<dbReference type="RefSeq" id="WP_191746459.1">
    <property type="nucleotide sequence ID" value="NZ_JACSQC010000003.1"/>
</dbReference>
<keyword evidence="3" id="KW-1185">Reference proteome</keyword>
<feature type="region of interest" description="Disordered" evidence="1">
    <location>
        <begin position="326"/>
        <end position="346"/>
    </location>
</feature>
<accession>A0ABR8YH15</accession>
<organism evidence="2 3">
    <name type="scientific">Arthrobacter pullicola</name>
    <dbReference type="NCBI Taxonomy" id="2762224"/>
    <lineage>
        <taxon>Bacteria</taxon>
        <taxon>Bacillati</taxon>
        <taxon>Actinomycetota</taxon>
        <taxon>Actinomycetes</taxon>
        <taxon>Micrococcales</taxon>
        <taxon>Micrococcaceae</taxon>
        <taxon>Arthrobacter</taxon>
    </lineage>
</organism>
<dbReference type="EMBL" id="JACSQC010000003">
    <property type="protein sequence ID" value="MBD8043505.1"/>
    <property type="molecule type" value="Genomic_DNA"/>
</dbReference>